<evidence type="ECO:0000313" key="1">
    <source>
        <dbReference type="EMBL" id="ENN96388.1"/>
    </source>
</evidence>
<name>N6V288_9EURY</name>
<dbReference type="PATRIC" id="fig|1069083.5.peg.571"/>
<gene>
    <name evidence="1" type="ORF">J422_02909</name>
</gene>
<dbReference type="RefSeq" id="WP_004590657.1">
    <property type="nucleotide sequence ID" value="NZ_APMM01000017.1"/>
</dbReference>
<reference evidence="1 2" key="1">
    <citation type="journal article" date="2013" name="Genome Announc.">
        <title>Draft Genome Sequence of a Highly Flagellated, Fast-Swimming Archaeon, Methanocaldococcus villosus Strain KIN24-T80 (DSM 22612).</title>
        <authorList>
            <person name="Thennarasu S."/>
            <person name="Polireddy D."/>
            <person name="Antony A."/>
            <person name="Yada M.R."/>
            <person name="Algarawi S."/>
            <person name="Sivakumar N."/>
        </authorList>
    </citation>
    <scope>NUCLEOTIDE SEQUENCE [LARGE SCALE GENOMIC DNA]</scope>
    <source>
        <strain evidence="1 2">KIN24-T80</strain>
    </source>
</reference>
<dbReference type="EMBL" id="APMM01000017">
    <property type="protein sequence ID" value="ENN96388.1"/>
    <property type="molecule type" value="Genomic_DNA"/>
</dbReference>
<dbReference type="STRING" id="1069083.GCA_000371805_00130"/>
<proteinExistence type="predicted"/>
<dbReference type="AlphaFoldDB" id="N6V288"/>
<comment type="caution">
    <text evidence="1">The sequence shown here is derived from an EMBL/GenBank/DDBJ whole genome shotgun (WGS) entry which is preliminary data.</text>
</comment>
<keyword evidence="2" id="KW-1185">Reference proteome</keyword>
<accession>N6V288</accession>
<sequence>MENWKLTYKVKCFNCGKEVDQIIEIFPNQAFITCSNCGAKRYYIIRRVGIEDEKIINEEREKEHKYEPWFLEKKAVCFNCKNEAIQDIVVTESKLIVRCRHCGFTRVYLFHILEL</sequence>
<protein>
    <submittedName>
        <fullName evidence="1">Uncharacterized protein</fullName>
    </submittedName>
</protein>
<dbReference type="Proteomes" id="UP000053695">
    <property type="component" value="Unassembled WGS sequence"/>
</dbReference>
<organism evidence="1 2">
    <name type="scientific">Methanocaldococcus villosus KIN24-T80</name>
    <dbReference type="NCBI Taxonomy" id="1069083"/>
    <lineage>
        <taxon>Archaea</taxon>
        <taxon>Methanobacteriati</taxon>
        <taxon>Methanobacteriota</taxon>
        <taxon>Methanomada group</taxon>
        <taxon>Methanococci</taxon>
        <taxon>Methanococcales</taxon>
        <taxon>Methanocaldococcaceae</taxon>
        <taxon>Methanocaldococcus</taxon>
    </lineage>
</organism>
<evidence type="ECO:0000313" key="2">
    <source>
        <dbReference type="Proteomes" id="UP000053695"/>
    </source>
</evidence>
<dbReference type="OrthoDB" id="116994at2157"/>